<reference evidence="5" key="1">
    <citation type="journal article" date="2020" name="mSystems">
        <title>Genome- and Community-Level Interaction Insights into Carbon Utilization and Element Cycling Functions of Hydrothermarchaeota in Hydrothermal Sediment.</title>
        <authorList>
            <person name="Zhou Z."/>
            <person name="Liu Y."/>
            <person name="Xu W."/>
            <person name="Pan J."/>
            <person name="Luo Z.H."/>
            <person name="Li M."/>
        </authorList>
    </citation>
    <scope>NUCLEOTIDE SEQUENCE [LARGE SCALE GENOMIC DNA]</scope>
    <source>
        <strain evidence="5">SpSt-594</strain>
    </source>
</reference>
<evidence type="ECO:0000259" key="4">
    <source>
        <dbReference type="PROSITE" id="PS51379"/>
    </source>
</evidence>
<protein>
    <submittedName>
        <fullName evidence="5">Epoxyqueuosine reductase</fullName>
    </submittedName>
</protein>
<evidence type="ECO:0000313" key="5">
    <source>
        <dbReference type="EMBL" id="HGU47552.1"/>
    </source>
</evidence>
<name>A0A7C4WAK6_UNCW3</name>
<comment type="caution">
    <text evidence="5">The sequence shown here is derived from an EMBL/GenBank/DDBJ whole genome shotgun (WGS) entry which is preliminary data.</text>
</comment>
<dbReference type="GO" id="GO:0046872">
    <property type="term" value="F:metal ion binding"/>
    <property type="evidence" value="ECO:0007669"/>
    <property type="project" value="UniProtKB-KW"/>
</dbReference>
<dbReference type="AlphaFoldDB" id="A0A7C4WAK6"/>
<dbReference type="PROSITE" id="PS00198">
    <property type="entry name" value="4FE4S_FER_1"/>
    <property type="match status" value="1"/>
</dbReference>
<keyword evidence="1" id="KW-0479">Metal-binding</keyword>
<dbReference type="EMBL" id="DSZH01000150">
    <property type="protein sequence ID" value="HGU47552.1"/>
    <property type="molecule type" value="Genomic_DNA"/>
</dbReference>
<evidence type="ECO:0000256" key="2">
    <source>
        <dbReference type="ARBA" id="ARBA00023004"/>
    </source>
</evidence>
<dbReference type="InterPro" id="IPR017900">
    <property type="entry name" value="4Fe4S_Fe_S_CS"/>
</dbReference>
<dbReference type="PROSITE" id="PS51379">
    <property type="entry name" value="4FE4S_FER_2"/>
    <property type="match status" value="1"/>
</dbReference>
<organism evidence="5">
    <name type="scientific">candidate division WOR-3 bacterium</name>
    <dbReference type="NCBI Taxonomy" id="2052148"/>
    <lineage>
        <taxon>Bacteria</taxon>
        <taxon>Bacteria division WOR-3</taxon>
    </lineage>
</organism>
<evidence type="ECO:0000256" key="3">
    <source>
        <dbReference type="ARBA" id="ARBA00023014"/>
    </source>
</evidence>
<dbReference type="SUPFAM" id="SSF54862">
    <property type="entry name" value="4Fe-4S ferredoxins"/>
    <property type="match status" value="1"/>
</dbReference>
<dbReference type="GO" id="GO:0051536">
    <property type="term" value="F:iron-sulfur cluster binding"/>
    <property type="evidence" value="ECO:0007669"/>
    <property type="project" value="UniProtKB-KW"/>
</dbReference>
<feature type="domain" description="4Fe-4S ferredoxin-type" evidence="4">
    <location>
        <begin position="157"/>
        <end position="187"/>
    </location>
</feature>
<proteinExistence type="predicted"/>
<gene>
    <name evidence="5" type="ORF">ENT60_03175</name>
</gene>
<dbReference type="PANTHER" id="PTHR42827">
    <property type="entry name" value="IRON-SULFUR CLUSTER-BINDING PROTEIN-RELATED"/>
    <property type="match status" value="1"/>
</dbReference>
<evidence type="ECO:0000256" key="1">
    <source>
        <dbReference type="ARBA" id="ARBA00022723"/>
    </source>
</evidence>
<keyword evidence="3" id="KW-0411">Iron-sulfur</keyword>
<keyword evidence="2" id="KW-0408">Iron</keyword>
<dbReference type="Gene3D" id="3.30.70.20">
    <property type="match status" value="1"/>
</dbReference>
<dbReference type="InterPro" id="IPR017896">
    <property type="entry name" value="4Fe4S_Fe-S-bd"/>
</dbReference>
<dbReference type="PANTHER" id="PTHR42827:SF1">
    <property type="entry name" value="IRON-SULFUR CLUSTER-BINDING PROTEIN"/>
    <property type="match status" value="1"/>
</dbReference>
<accession>A0A7C4WAK6</accession>
<sequence length="224" mass="25912">MKNYKEIIKDFVFKEKASLFGVCDFRKVDKSNFLLEKEVLDRYSYAISIGRRLSKAVLESIKDHPTQLYFHHYRQINNFLDNLALRITFLIEEFGYSALPIPASQIVDWQNQKAHLSHKKIAYYAGLGWIGRNNLLVNERYGSQIRLVTILTDIPLTPDKENPNLDCGDCYACINICPAGAIKEKKEDFDHLKCFEKLKEFQKKGYVGQYICGLCVKVCKGKEL</sequence>